<organism evidence="2 3">
    <name type="scientific">Ideonella lacteola</name>
    <dbReference type="NCBI Taxonomy" id="2984193"/>
    <lineage>
        <taxon>Bacteria</taxon>
        <taxon>Pseudomonadati</taxon>
        <taxon>Pseudomonadota</taxon>
        <taxon>Betaproteobacteria</taxon>
        <taxon>Burkholderiales</taxon>
        <taxon>Sphaerotilaceae</taxon>
        <taxon>Ideonella</taxon>
    </lineage>
</organism>
<gene>
    <name evidence="2" type="ORF">AACH06_29260</name>
</gene>
<feature type="chain" id="PRO_5045413232" evidence="1">
    <location>
        <begin position="26"/>
        <end position="130"/>
    </location>
</feature>
<dbReference type="RefSeq" id="WP_341429358.1">
    <property type="nucleotide sequence ID" value="NZ_JBBUTG010000041.1"/>
</dbReference>
<keyword evidence="3" id="KW-1185">Reference proteome</keyword>
<dbReference type="Proteomes" id="UP001371218">
    <property type="component" value="Unassembled WGS sequence"/>
</dbReference>
<accession>A0ABU9BYS3</accession>
<sequence>MKHRIYATLRFVALFAAAATTDAVAQVATDEGIKGFATCQAWAVAVYVSPDSFPDEWVAWAFALQATGVASPMSDEWSPLKNNPMFQQTLRETRDALAKEPVSSESPSYRQAYQTCMAHAEALKKQRKPQ</sequence>
<evidence type="ECO:0000313" key="2">
    <source>
        <dbReference type="EMBL" id="MEK8034924.1"/>
    </source>
</evidence>
<proteinExistence type="predicted"/>
<reference evidence="2 3" key="1">
    <citation type="submission" date="2024-04" db="EMBL/GenBank/DDBJ databases">
        <title>Novel species of the genus Ideonella isolated from streams.</title>
        <authorList>
            <person name="Lu H."/>
        </authorList>
    </citation>
    <scope>NUCLEOTIDE SEQUENCE [LARGE SCALE GENOMIC DNA]</scope>
    <source>
        <strain evidence="2 3">DXS29W</strain>
    </source>
</reference>
<evidence type="ECO:0000313" key="3">
    <source>
        <dbReference type="Proteomes" id="UP001371218"/>
    </source>
</evidence>
<evidence type="ECO:0000256" key="1">
    <source>
        <dbReference type="SAM" id="SignalP"/>
    </source>
</evidence>
<name>A0ABU9BYS3_9BURK</name>
<protein>
    <submittedName>
        <fullName evidence="2">Uncharacterized protein</fullName>
    </submittedName>
</protein>
<dbReference type="EMBL" id="JBBUTG010000041">
    <property type="protein sequence ID" value="MEK8034924.1"/>
    <property type="molecule type" value="Genomic_DNA"/>
</dbReference>
<keyword evidence="1" id="KW-0732">Signal</keyword>
<comment type="caution">
    <text evidence="2">The sequence shown here is derived from an EMBL/GenBank/DDBJ whole genome shotgun (WGS) entry which is preliminary data.</text>
</comment>
<feature type="signal peptide" evidence="1">
    <location>
        <begin position="1"/>
        <end position="25"/>
    </location>
</feature>